<keyword evidence="4" id="KW-0028">Amino-acid biosynthesis</keyword>
<keyword evidence="4" id="KW-0412">Isoleucine biosynthesis</keyword>
<comment type="similarity">
    <text evidence="3">Belongs to the serine/threonine dehydratase family.</text>
</comment>
<accession>A0A2J6WMA6</accession>
<dbReference type="SUPFAM" id="SSF55021">
    <property type="entry name" value="ACT-like"/>
    <property type="match status" value="1"/>
</dbReference>
<dbReference type="GO" id="GO:0003941">
    <property type="term" value="F:L-serine ammonia-lyase activity"/>
    <property type="evidence" value="ECO:0007669"/>
    <property type="project" value="UniProtKB-EC"/>
</dbReference>
<dbReference type="InterPro" id="IPR045865">
    <property type="entry name" value="ACT-like_dom_sf"/>
</dbReference>
<dbReference type="Proteomes" id="UP000242881">
    <property type="component" value="Unassembled WGS sequence"/>
</dbReference>
<sequence length="400" mass="43881">MGIGKIVEAYERIKPYIKYLPLYYSNNFSEPYKANIYFKMENLQRTGSFKLRGALNAILKNYDKCKNGVITASAGNHAQGVAFGCNLLSIPAVIVMPEITPLVKVENTKRYGAEVVLHGKSYDDAYIKAISLSKNRNLFFVHPFNDEDVIDGQATIAYEILKEKEDIDTIVVPIGGGGLISGISKFVKNVNSNIKIIGVQAENAASMYNAIKKGNIVKLTNSNTIAEGIAVKEAGDITFGYCKKYVDDIILVSENEIAYAILQYIEKSKLVVEGAGATPLATILSNKLSVEGKNVVLILSGGNIDVNLLTRVFYKGLASTGRFLELTVILKDIPGSLAEVTRDVADLGANVLDIRHFRYDVNLPVGSTKVIFHLETKGSSHIEEIIHTLTEKRYDISIYG</sequence>
<dbReference type="InterPro" id="IPR050147">
    <property type="entry name" value="Ser/Thr_Dehydratase"/>
</dbReference>
<dbReference type="PANTHER" id="PTHR48078:SF6">
    <property type="entry name" value="L-THREONINE DEHYDRATASE CATABOLIC TDCB"/>
    <property type="match status" value="1"/>
</dbReference>
<gene>
    <name evidence="9" type="ORF">C0187_03720</name>
</gene>
<dbReference type="GO" id="GO:0030170">
    <property type="term" value="F:pyridoxal phosphate binding"/>
    <property type="evidence" value="ECO:0007669"/>
    <property type="project" value="InterPro"/>
</dbReference>
<dbReference type="CDD" id="cd01562">
    <property type="entry name" value="Thr-dehyd"/>
    <property type="match status" value="1"/>
</dbReference>
<keyword evidence="6 9" id="KW-0456">Lyase</keyword>
<dbReference type="Gene3D" id="3.40.50.1100">
    <property type="match status" value="2"/>
</dbReference>
<comment type="caution">
    <text evidence="9">The sequence shown here is derived from an EMBL/GenBank/DDBJ whole genome shotgun (WGS) entry which is preliminary data.</text>
</comment>
<dbReference type="GO" id="GO:0006565">
    <property type="term" value="P:L-serine catabolic process"/>
    <property type="evidence" value="ECO:0007669"/>
    <property type="project" value="TreeGrafter"/>
</dbReference>
<organism evidence="9 10">
    <name type="scientific">Calditerrivibrio nitroreducens</name>
    <dbReference type="NCBI Taxonomy" id="477976"/>
    <lineage>
        <taxon>Bacteria</taxon>
        <taxon>Pseudomonadati</taxon>
        <taxon>Deferribacterota</taxon>
        <taxon>Deferribacteres</taxon>
        <taxon>Deferribacterales</taxon>
        <taxon>Calditerrivibrionaceae</taxon>
    </lineage>
</organism>
<comment type="cofactor">
    <cofactor evidence="1">
        <name>pyridoxal 5'-phosphate</name>
        <dbReference type="ChEBI" id="CHEBI:597326"/>
    </cofactor>
</comment>
<evidence type="ECO:0000256" key="1">
    <source>
        <dbReference type="ARBA" id="ARBA00001933"/>
    </source>
</evidence>
<dbReference type="Pfam" id="PF00291">
    <property type="entry name" value="PALP"/>
    <property type="match status" value="1"/>
</dbReference>
<dbReference type="InterPro" id="IPR000634">
    <property type="entry name" value="Ser/Thr_deHydtase_PyrdxlP-BS"/>
</dbReference>
<dbReference type="InterPro" id="IPR005789">
    <property type="entry name" value="Thr_deHydtase_catblc"/>
</dbReference>
<dbReference type="InterPro" id="IPR036052">
    <property type="entry name" value="TrpB-like_PALP_sf"/>
</dbReference>
<evidence type="ECO:0000256" key="2">
    <source>
        <dbReference type="ARBA" id="ARBA00004810"/>
    </source>
</evidence>
<evidence type="ECO:0000256" key="6">
    <source>
        <dbReference type="ARBA" id="ARBA00023239"/>
    </source>
</evidence>
<dbReference type="PANTHER" id="PTHR48078">
    <property type="entry name" value="THREONINE DEHYDRATASE, MITOCHONDRIAL-RELATED"/>
    <property type="match status" value="1"/>
</dbReference>
<dbReference type="NCBIfam" id="TIGR01127">
    <property type="entry name" value="ilvA_1Cterm"/>
    <property type="match status" value="1"/>
</dbReference>
<name>A0A2J6WMA6_9BACT</name>
<dbReference type="InterPro" id="IPR002912">
    <property type="entry name" value="ACT_dom"/>
</dbReference>
<dbReference type="AlphaFoldDB" id="A0A2J6WMA6"/>
<dbReference type="GO" id="GO:0009097">
    <property type="term" value="P:isoleucine biosynthetic process"/>
    <property type="evidence" value="ECO:0007669"/>
    <property type="project" value="UniProtKB-UniPathway"/>
</dbReference>
<evidence type="ECO:0000259" key="8">
    <source>
        <dbReference type="PROSITE" id="PS51671"/>
    </source>
</evidence>
<dbReference type="FunFam" id="3.40.50.1100:FF:000007">
    <property type="entry name" value="L-threonine dehydratase catabolic TdcB"/>
    <property type="match status" value="1"/>
</dbReference>
<keyword evidence="5" id="KW-0663">Pyridoxal phosphate</keyword>
<dbReference type="GO" id="GO:0004794">
    <property type="term" value="F:threonine deaminase activity"/>
    <property type="evidence" value="ECO:0007669"/>
    <property type="project" value="InterPro"/>
</dbReference>
<protein>
    <submittedName>
        <fullName evidence="9">Threonine ammonia-lyase</fullName>
    </submittedName>
</protein>
<dbReference type="InterPro" id="IPR044561">
    <property type="entry name" value="ACT_ThrD-II-like"/>
</dbReference>
<dbReference type="EMBL" id="PNIN01000039">
    <property type="protein sequence ID" value="PMP71501.1"/>
    <property type="molecule type" value="Genomic_DNA"/>
</dbReference>
<proteinExistence type="inferred from homology"/>
<evidence type="ECO:0000256" key="3">
    <source>
        <dbReference type="ARBA" id="ARBA00010869"/>
    </source>
</evidence>
<dbReference type="Gene3D" id="3.30.70.260">
    <property type="match status" value="1"/>
</dbReference>
<comment type="catalytic activity">
    <reaction evidence="7">
        <text>L-serine = pyruvate + NH4(+)</text>
        <dbReference type="Rhea" id="RHEA:19169"/>
        <dbReference type="ChEBI" id="CHEBI:15361"/>
        <dbReference type="ChEBI" id="CHEBI:28938"/>
        <dbReference type="ChEBI" id="CHEBI:33384"/>
        <dbReference type="EC" id="4.3.1.17"/>
    </reaction>
</comment>
<keyword evidence="4" id="KW-0100">Branched-chain amino acid biosynthesis</keyword>
<dbReference type="RefSeq" id="WP_424605898.1">
    <property type="nucleotide sequence ID" value="NZ_JBNAVA010000008.1"/>
</dbReference>
<dbReference type="InterPro" id="IPR001926">
    <property type="entry name" value="TrpB-like_PALP"/>
</dbReference>
<evidence type="ECO:0000256" key="7">
    <source>
        <dbReference type="ARBA" id="ARBA00049406"/>
    </source>
</evidence>
<dbReference type="PROSITE" id="PS51671">
    <property type="entry name" value="ACT"/>
    <property type="match status" value="1"/>
</dbReference>
<feature type="domain" description="ACT" evidence="8">
    <location>
        <begin position="325"/>
        <end position="400"/>
    </location>
</feature>
<dbReference type="UniPathway" id="UPA00047">
    <property type="reaction ID" value="UER00054"/>
</dbReference>
<dbReference type="GO" id="GO:0006567">
    <property type="term" value="P:L-threonine catabolic process"/>
    <property type="evidence" value="ECO:0007669"/>
    <property type="project" value="InterPro"/>
</dbReference>
<evidence type="ECO:0000313" key="10">
    <source>
        <dbReference type="Proteomes" id="UP000242881"/>
    </source>
</evidence>
<dbReference type="SUPFAM" id="SSF53686">
    <property type="entry name" value="Tryptophan synthase beta subunit-like PLP-dependent enzymes"/>
    <property type="match status" value="1"/>
</dbReference>
<evidence type="ECO:0000256" key="4">
    <source>
        <dbReference type="ARBA" id="ARBA00022624"/>
    </source>
</evidence>
<dbReference type="CDD" id="cd04886">
    <property type="entry name" value="ACT_ThrD-II-like"/>
    <property type="match status" value="1"/>
</dbReference>
<dbReference type="PROSITE" id="PS00165">
    <property type="entry name" value="DEHYDRATASE_SER_THR"/>
    <property type="match status" value="1"/>
</dbReference>
<reference evidence="9 10" key="1">
    <citation type="submission" date="2018-01" db="EMBL/GenBank/DDBJ databases">
        <title>Metagenomic assembled genomes from two thermal pools in the Uzon Caldera, Kamchatka, Russia.</title>
        <authorList>
            <person name="Wilkins L."/>
            <person name="Ettinger C."/>
        </authorList>
    </citation>
    <scope>NUCLEOTIDE SEQUENCE [LARGE SCALE GENOMIC DNA]</scope>
    <source>
        <strain evidence="9">ZAV-05</strain>
    </source>
</reference>
<evidence type="ECO:0000256" key="5">
    <source>
        <dbReference type="ARBA" id="ARBA00022898"/>
    </source>
</evidence>
<evidence type="ECO:0000313" key="9">
    <source>
        <dbReference type="EMBL" id="PMP71501.1"/>
    </source>
</evidence>
<comment type="pathway">
    <text evidence="2">Amino-acid biosynthesis; L-isoleucine biosynthesis; 2-oxobutanoate from L-threonine: step 1/1.</text>
</comment>